<dbReference type="InterPro" id="IPR050171">
    <property type="entry name" value="MFS_Transporters"/>
</dbReference>
<dbReference type="PANTHER" id="PTHR23517">
    <property type="entry name" value="RESISTANCE PROTEIN MDTM, PUTATIVE-RELATED-RELATED"/>
    <property type="match status" value="1"/>
</dbReference>
<evidence type="ECO:0000256" key="3">
    <source>
        <dbReference type="ARBA" id="ARBA00022475"/>
    </source>
</evidence>
<feature type="transmembrane region" description="Helical" evidence="8">
    <location>
        <begin position="366"/>
        <end position="386"/>
    </location>
</feature>
<dbReference type="NCBIfam" id="NF009048">
    <property type="entry name" value="PRK12382.1"/>
    <property type="match status" value="1"/>
</dbReference>
<proteinExistence type="inferred from homology"/>
<dbReference type="PANTHER" id="PTHR23517:SF13">
    <property type="entry name" value="MAJOR FACILITATOR SUPERFAMILY MFS_1"/>
    <property type="match status" value="1"/>
</dbReference>
<keyword evidence="3 8" id="KW-1003">Cell membrane</keyword>
<keyword evidence="6 8" id="KW-1133">Transmembrane helix</keyword>
<feature type="domain" description="Major facilitator superfamily (MFS) profile" evidence="9">
    <location>
        <begin position="181"/>
        <end position="399"/>
    </location>
</feature>
<dbReference type="GO" id="GO:0005886">
    <property type="term" value="C:plasma membrane"/>
    <property type="evidence" value="ECO:0007669"/>
    <property type="project" value="UniProtKB-SubCell"/>
</dbReference>
<dbReference type="InterPro" id="IPR020846">
    <property type="entry name" value="MFS_dom"/>
</dbReference>
<dbReference type="PROSITE" id="PS50850">
    <property type="entry name" value="MFS"/>
    <property type="match status" value="1"/>
</dbReference>
<dbReference type="InterPro" id="IPR036259">
    <property type="entry name" value="MFS_trans_sf"/>
</dbReference>
<feature type="transmembrane region" description="Helical" evidence="8">
    <location>
        <begin position="172"/>
        <end position="194"/>
    </location>
</feature>
<sequence length="399" mass="40988">MRGNDKSVRTTLIIVGFVILTFLCYLTIGIPLAVVPGFVHEQLGFGSMLAGLAISSQYVATLLSRSSAGRMADVDGPRKTVLRGMAACFLSGILMLAAAYTSSYPLLSLAFLIMGRLAVGFGESCIGTGAILWAVATVGPESTAKVISWNGIATFGALAIGAPVGVVMFDSFGFGVIGATILFIAVLGASIAWRKQATAIVAGIRLPFRRVLLRVLPHGLGLALGSIGFGTIATFITLYFASKSWPHAAMALSAFGLFFILSRLFFADSIARFGGFKVAMASFVVEGLGLLVLWHANGPIAAQLGAALTGGGFALVFPALGVEAVGQIAPASRGTALGVYSVFLDLALGISGPLVGFLIARAGYETAFLAAAMASAAGLVLTMVLATHTRAAAGRAEKV</sequence>
<dbReference type="Proteomes" id="UP000197065">
    <property type="component" value="Unassembled WGS sequence"/>
</dbReference>
<feature type="transmembrane region" description="Helical" evidence="8">
    <location>
        <begin position="12"/>
        <end position="39"/>
    </location>
</feature>
<dbReference type="RefSeq" id="WP_207762011.1">
    <property type="nucleotide sequence ID" value="NZ_FYEH01000006.1"/>
</dbReference>
<evidence type="ECO:0000256" key="8">
    <source>
        <dbReference type="HAMAP-Rule" id="MF_01118"/>
    </source>
</evidence>
<reference evidence="10 11" key="1">
    <citation type="submission" date="2017-06" db="EMBL/GenBank/DDBJ databases">
        <authorList>
            <person name="Kim H.J."/>
            <person name="Triplett B.A."/>
        </authorList>
    </citation>
    <scope>NUCLEOTIDE SEQUENCE [LARGE SCALE GENOMIC DNA]</scope>
    <source>
        <strain evidence="10 11">B29T1</strain>
    </source>
</reference>
<feature type="transmembrane region" description="Helical" evidence="8">
    <location>
        <begin position="337"/>
        <end position="360"/>
    </location>
</feature>
<dbReference type="EMBL" id="FYEH01000006">
    <property type="protein sequence ID" value="SNB68378.1"/>
    <property type="molecule type" value="Genomic_DNA"/>
</dbReference>
<feature type="transmembrane region" description="Helical" evidence="8">
    <location>
        <begin position="302"/>
        <end position="325"/>
    </location>
</feature>
<keyword evidence="2 8" id="KW-0813">Transport</keyword>
<organism evidence="10 11">
    <name type="scientific">Arboricoccus pini</name>
    <dbReference type="NCBI Taxonomy" id="1963835"/>
    <lineage>
        <taxon>Bacteria</taxon>
        <taxon>Pseudomonadati</taxon>
        <taxon>Pseudomonadota</taxon>
        <taxon>Alphaproteobacteria</taxon>
        <taxon>Geminicoccales</taxon>
        <taxon>Geminicoccaceae</taxon>
        <taxon>Arboricoccus</taxon>
    </lineage>
</organism>
<evidence type="ECO:0000313" key="11">
    <source>
        <dbReference type="Proteomes" id="UP000197065"/>
    </source>
</evidence>
<dbReference type="SUPFAM" id="SSF103473">
    <property type="entry name" value="MFS general substrate transporter"/>
    <property type="match status" value="1"/>
</dbReference>
<feature type="transmembrane region" description="Helical" evidence="8">
    <location>
        <begin position="247"/>
        <end position="266"/>
    </location>
</feature>
<evidence type="ECO:0000256" key="5">
    <source>
        <dbReference type="ARBA" id="ARBA00022692"/>
    </source>
</evidence>
<keyword evidence="4 8" id="KW-0997">Cell inner membrane</keyword>
<keyword evidence="7 8" id="KW-0472">Membrane</keyword>
<dbReference type="HAMAP" id="MF_01118">
    <property type="entry name" value="MFS_YhhS"/>
    <property type="match status" value="1"/>
</dbReference>
<protein>
    <recommendedName>
        <fullName evidence="8">Uncharacterized MFS-type transporter SAMN07250955_106180</fullName>
    </recommendedName>
</protein>
<comment type="similarity">
    <text evidence="8">Belongs to the major facilitator superfamily. YhhS family.</text>
</comment>
<evidence type="ECO:0000313" key="10">
    <source>
        <dbReference type="EMBL" id="SNB68378.1"/>
    </source>
</evidence>
<feature type="transmembrane region" description="Helical" evidence="8">
    <location>
        <begin position="278"/>
        <end position="296"/>
    </location>
</feature>
<dbReference type="NCBIfam" id="NF003477">
    <property type="entry name" value="PRK05122.1"/>
    <property type="match status" value="1"/>
</dbReference>
<dbReference type="Pfam" id="PF07690">
    <property type="entry name" value="MFS_1"/>
    <property type="match status" value="1"/>
</dbReference>
<gene>
    <name evidence="10" type="ORF">SAMN07250955_106180</name>
</gene>
<dbReference type="AlphaFoldDB" id="A0A212R8G8"/>
<comment type="subcellular location">
    <subcellularLocation>
        <location evidence="8">Cell inner membrane</location>
        <topology evidence="8">Multi-pass membrane protein</topology>
    </subcellularLocation>
    <subcellularLocation>
        <location evidence="1">Cell membrane</location>
        <topology evidence="1">Multi-pass membrane protein</topology>
    </subcellularLocation>
</comment>
<feature type="transmembrane region" description="Helical" evidence="8">
    <location>
        <begin position="109"/>
        <end position="135"/>
    </location>
</feature>
<dbReference type="InterPro" id="IPR011701">
    <property type="entry name" value="MFS"/>
</dbReference>
<dbReference type="InterPro" id="IPR023008">
    <property type="entry name" value="MFS_YhhS-like"/>
</dbReference>
<evidence type="ECO:0000256" key="6">
    <source>
        <dbReference type="ARBA" id="ARBA00022989"/>
    </source>
</evidence>
<keyword evidence="5 8" id="KW-0812">Transmembrane</keyword>
<evidence type="ECO:0000256" key="2">
    <source>
        <dbReference type="ARBA" id="ARBA00022448"/>
    </source>
</evidence>
<accession>A0A212R8G8</accession>
<dbReference type="CDD" id="cd17489">
    <property type="entry name" value="MFS_YfcJ_like"/>
    <property type="match status" value="1"/>
</dbReference>
<evidence type="ECO:0000256" key="7">
    <source>
        <dbReference type="ARBA" id="ARBA00023136"/>
    </source>
</evidence>
<evidence type="ECO:0000256" key="4">
    <source>
        <dbReference type="ARBA" id="ARBA00022519"/>
    </source>
</evidence>
<keyword evidence="11" id="KW-1185">Reference proteome</keyword>
<feature type="transmembrane region" description="Helical" evidence="8">
    <location>
        <begin position="147"/>
        <end position="166"/>
    </location>
</feature>
<feature type="transmembrane region" description="Helical" evidence="8">
    <location>
        <begin position="84"/>
        <end position="103"/>
    </location>
</feature>
<evidence type="ECO:0000259" key="9">
    <source>
        <dbReference type="PROSITE" id="PS50850"/>
    </source>
</evidence>
<dbReference type="Gene3D" id="1.20.1250.20">
    <property type="entry name" value="MFS general substrate transporter like domains"/>
    <property type="match status" value="1"/>
</dbReference>
<feature type="transmembrane region" description="Helical" evidence="8">
    <location>
        <begin position="45"/>
        <end position="63"/>
    </location>
</feature>
<evidence type="ECO:0000256" key="1">
    <source>
        <dbReference type="ARBA" id="ARBA00004651"/>
    </source>
</evidence>
<dbReference type="GO" id="GO:0022857">
    <property type="term" value="F:transmembrane transporter activity"/>
    <property type="evidence" value="ECO:0007669"/>
    <property type="project" value="UniProtKB-UniRule"/>
</dbReference>
<name>A0A212R8G8_9PROT</name>
<feature type="transmembrane region" description="Helical" evidence="8">
    <location>
        <begin position="215"/>
        <end position="241"/>
    </location>
</feature>